<protein>
    <submittedName>
        <fullName evidence="1">Uncharacterized protein</fullName>
    </submittedName>
</protein>
<gene>
    <name evidence="1" type="ORF">ALOHA_HF4000005K23ctg1g6</name>
</gene>
<accession>B3T0L0</accession>
<evidence type="ECO:0000313" key="1">
    <source>
        <dbReference type="EMBL" id="ABZ06119.1"/>
    </source>
</evidence>
<sequence length="51" mass="6045">MDRKNIITPNQTIHILLAMKKKFIKLNTSVYENMPRYIKLNLVQSLLETLD</sequence>
<reference evidence="1" key="1">
    <citation type="journal article" date="2008" name="ISME J.">
        <title>Genomic patterns of recombination, clonal divergence and environment in marine microbial populations.</title>
        <authorList>
            <person name="Konstantinidis K.T."/>
            <person name="Delong E.F."/>
        </authorList>
    </citation>
    <scope>NUCLEOTIDE SEQUENCE</scope>
</reference>
<dbReference type="EMBL" id="EU016567">
    <property type="protein sequence ID" value="ABZ06119.1"/>
    <property type="molecule type" value="Genomic_DNA"/>
</dbReference>
<organism evidence="1">
    <name type="scientific">uncultured marine microorganism HF4000_005K23</name>
    <dbReference type="NCBI Taxonomy" id="455508"/>
    <lineage>
        <taxon>unclassified sequences</taxon>
        <taxon>environmental samples</taxon>
    </lineage>
</organism>
<proteinExistence type="predicted"/>
<name>B3T0L0_9ZZZZ</name>
<dbReference type="AlphaFoldDB" id="B3T0L0"/>